<dbReference type="STRING" id="1515746.HR45_04990"/>
<name>A0A094JHU6_9GAMM</name>
<dbReference type="GO" id="GO:0004185">
    <property type="term" value="F:serine-type carboxypeptidase activity"/>
    <property type="evidence" value="ECO:0007669"/>
    <property type="project" value="InterPro"/>
</dbReference>
<evidence type="ECO:0000313" key="2">
    <source>
        <dbReference type="EMBL" id="KFZ38772.1"/>
    </source>
</evidence>
<dbReference type="InterPro" id="IPR001563">
    <property type="entry name" value="Peptidase_S10"/>
</dbReference>
<dbReference type="eggNOG" id="COG2939">
    <property type="taxonomic scope" value="Bacteria"/>
</dbReference>
<organism evidence="2 3">
    <name type="scientific">Shewanella mangrovi</name>
    <dbReference type="NCBI Taxonomy" id="1515746"/>
    <lineage>
        <taxon>Bacteria</taxon>
        <taxon>Pseudomonadati</taxon>
        <taxon>Pseudomonadota</taxon>
        <taxon>Gammaproteobacteria</taxon>
        <taxon>Alteromonadales</taxon>
        <taxon>Shewanellaceae</taxon>
        <taxon>Shewanella</taxon>
    </lineage>
</organism>
<gene>
    <name evidence="2" type="ORF">HR45_04990</name>
</gene>
<keyword evidence="1" id="KW-0732">Signal</keyword>
<dbReference type="InterPro" id="IPR029058">
    <property type="entry name" value="AB_hydrolase_fold"/>
</dbReference>
<dbReference type="EMBL" id="JPEO01000002">
    <property type="protein sequence ID" value="KFZ38772.1"/>
    <property type="molecule type" value="Genomic_DNA"/>
</dbReference>
<dbReference type="AlphaFoldDB" id="A0A094JHU6"/>
<dbReference type="Proteomes" id="UP000029264">
    <property type="component" value="Unassembled WGS sequence"/>
</dbReference>
<dbReference type="RefSeq" id="WP_037440170.1">
    <property type="nucleotide sequence ID" value="NZ_JPEO01000002.1"/>
</dbReference>
<dbReference type="OrthoDB" id="9770107at2"/>
<protein>
    <submittedName>
        <fullName evidence="2">Peptidase S10</fullName>
    </submittedName>
</protein>
<evidence type="ECO:0000256" key="1">
    <source>
        <dbReference type="SAM" id="SignalP"/>
    </source>
</evidence>
<proteinExistence type="predicted"/>
<dbReference type="SUPFAM" id="SSF53474">
    <property type="entry name" value="alpha/beta-Hydrolases"/>
    <property type="match status" value="1"/>
</dbReference>
<dbReference type="Gene3D" id="3.40.50.1820">
    <property type="entry name" value="alpha/beta hydrolase"/>
    <property type="match status" value="1"/>
</dbReference>
<dbReference type="Pfam" id="PF00450">
    <property type="entry name" value="Peptidase_S10"/>
    <property type="match status" value="1"/>
</dbReference>
<feature type="signal peptide" evidence="1">
    <location>
        <begin position="1"/>
        <end position="18"/>
    </location>
</feature>
<evidence type="ECO:0000313" key="3">
    <source>
        <dbReference type="Proteomes" id="UP000029264"/>
    </source>
</evidence>
<comment type="caution">
    <text evidence="2">The sequence shown here is derived from an EMBL/GenBank/DDBJ whole genome shotgun (WGS) entry which is preliminary data.</text>
</comment>
<accession>A0A094JHU6</accession>
<feature type="chain" id="PRO_5001905278" evidence="1">
    <location>
        <begin position="19"/>
        <end position="497"/>
    </location>
</feature>
<sequence length="497" mass="55038">MKKLLLIGCLLSNFPLLADTPKSPDATPSLDIPQLQSFATQHKGKFHGETINYTATVSNMHLTNDKGEVIGDAVTTAYVADSSKNRPVTFVFNGGPGSASIWLHMGLFGPKIVQVPSDAKDAGNAPFKLIDNPLSPLDKTDLVFIDPIGTGFSQLAGKGKAEDVWGMAEDAKSVSQIVKNWVAQNNRWNSAKYIAGESYGTTRAAAMQPYLDDSSNPIRMNGLILISQALDYQGSTPTNDNLISFVTYLPTEAATAWYHHKIDQSTISLPTLIAQAKSFAVDTYLPALFKGSALPKAEFDAVAEKLAYFTGLPLPLIKKANLRVPANRHVKLLLADEGLTVGRLDSRYQNDELDDLEVKPRYDAASVAISAAYNAALNHYFASDLAVKWSRQYVVSSREVTKNWVYDRRLGKEPMYVNSAHALSEEMRKNPSMKILLASGYFDYSTPFFDGEYTFGRYGIDLSRVTRTYYQAGHMMYLHQPDFEQLAQDIHQFYQQP</sequence>
<dbReference type="GO" id="GO:0006508">
    <property type="term" value="P:proteolysis"/>
    <property type="evidence" value="ECO:0007669"/>
    <property type="project" value="InterPro"/>
</dbReference>
<keyword evidence="3" id="KW-1185">Reference proteome</keyword>
<reference evidence="2 3" key="1">
    <citation type="submission" date="2014-06" db="EMBL/GenBank/DDBJ databases">
        <title>Shewanella sp. YQH10.</title>
        <authorList>
            <person name="Liu Y."/>
            <person name="Zeng R."/>
        </authorList>
    </citation>
    <scope>NUCLEOTIDE SEQUENCE [LARGE SCALE GENOMIC DNA]</scope>
    <source>
        <strain evidence="2 3">YQH10</strain>
    </source>
</reference>